<reference evidence="4" key="1">
    <citation type="journal article" date="2021" name="Front. Microbiol.">
        <title>Comprehensive Comparative Genomics and Phenotyping of Methylobacterium Species.</title>
        <authorList>
            <person name="Alessa O."/>
            <person name="Ogura Y."/>
            <person name="Fujitani Y."/>
            <person name="Takami H."/>
            <person name="Hayashi T."/>
            <person name="Sahin N."/>
            <person name="Tani A."/>
        </authorList>
    </citation>
    <scope>NUCLEOTIDE SEQUENCE</scope>
    <source>
        <strain evidence="4">NBRC 15689</strain>
    </source>
</reference>
<feature type="region of interest" description="Disordered" evidence="1">
    <location>
        <begin position="61"/>
        <end position="92"/>
    </location>
</feature>
<comment type="caution">
    <text evidence="4">The sequence shown here is derived from an EMBL/GenBank/DDBJ whole genome shotgun (WGS) entry which is preliminary data.</text>
</comment>
<evidence type="ECO:0000313" key="5">
    <source>
        <dbReference type="Proteomes" id="UP001055156"/>
    </source>
</evidence>
<proteinExistence type="predicted"/>
<feature type="compositionally biased region" description="Basic residues" evidence="1">
    <location>
        <begin position="80"/>
        <end position="92"/>
    </location>
</feature>
<feature type="signal peptide" evidence="3">
    <location>
        <begin position="1"/>
        <end position="23"/>
    </location>
</feature>
<protein>
    <submittedName>
        <fullName evidence="4">Uncharacterized protein</fullName>
    </submittedName>
</protein>
<evidence type="ECO:0000256" key="2">
    <source>
        <dbReference type="SAM" id="Phobius"/>
    </source>
</evidence>
<keyword evidence="2" id="KW-0812">Transmembrane</keyword>
<organism evidence="4 5">
    <name type="scientific">Methylobacterium organophilum</name>
    <dbReference type="NCBI Taxonomy" id="410"/>
    <lineage>
        <taxon>Bacteria</taxon>
        <taxon>Pseudomonadati</taxon>
        <taxon>Pseudomonadota</taxon>
        <taxon>Alphaproteobacteria</taxon>
        <taxon>Hyphomicrobiales</taxon>
        <taxon>Methylobacteriaceae</taxon>
        <taxon>Methylobacterium</taxon>
    </lineage>
</organism>
<dbReference type="Proteomes" id="UP001055156">
    <property type="component" value="Unassembled WGS sequence"/>
</dbReference>
<evidence type="ECO:0000256" key="1">
    <source>
        <dbReference type="SAM" id="MobiDB-lite"/>
    </source>
</evidence>
<keyword evidence="3" id="KW-0732">Signal</keyword>
<gene>
    <name evidence="4" type="ORF">LKMONMHP_0363</name>
</gene>
<sequence length="92" mass="9496">MRKLLAVTLLSLSAIAFSGVAEAQGIPEGMRRGANEGNRVGGPVGGVLGGAVGGAVGGAAGVLGVDPGRRGYRTSLPSRRGYHRHRRHRHHH</sequence>
<reference evidence="4" key="2">
    <citation type="submission" date="2021-08" db="EMBL/GenBank/DDBJ databases">
        <authorList>
            <person name="Tani A."/>
            <person name="Ola A."/>
            <person name="Ogura Y."/>
            <person name="Katsura K."/>
            <person name="Hayashi T."/>
        </authorList>
    </citation>
    <scope>NUCLEOTIDE SEQUENCE</scope>
    <source>
        <strain evidence="4">NBRC 15689</strain>
    </source>
</reference>
<accession>A0ABQ4T5J6</accession>
<keyword evidence="2" id="KW-0472">Membrane</keyword>
<evidence type="ECO:0000256" key="3">
    <source>
        <dbReference type="SAM" id="SignalP"/>
    </source>
</evidence>
<evidence type="ECO:0000313" key="4">
    <source>
        <dbReference type="EMBL" id="GJE25525.1"/>
    </source>
</evidence>
<feature type="transmembrane region" description="Helical" evidence="2">
    <location>
        <begin position="47"/>
        <end position="65"/>
    </location>
</feature>
<keyword evidence="5" id="KW-1185">Reference proteome</keyword>
<feature type="chain" id="PRO_5045321735" evidence="3">
    <location>
        <begin position="24"/>
        <end position="92"/>
    </location>
</feature>
<name>A0ABQ4T5J6_METOR</name>
<dbReference type="RefSeq" id="WP_238309465.1">
    <property type="nucleotide sequence ID" value="NZ_BPQV01000001.1"/>
</dbReference>
<keyword evidence="2" id="KW-1133">Transmembrane helix</keyword>
<dbReference type="EMBL" id="BPQV01000001">
    <property type="protein sequence ID" value="GJE25525.1"/>
    <property type="molecule type" value="Genomic_DNA"/>
</dbReference>